<name>A0A1Y0ITV6_9BACL</name>
<evidence type="ECO:0000313" key="1">
    <source>
        <dbReference type="EMBL" id="ARU62774.1"/>
    </source>
</evidence>
<organism evidence="1 2">
    <name type="scientific">Tumebacillus avium</name>
    <dbReference type="NCBI Taxonomy" id="1903704"/>
    <lineage>
        <taxon>Bacteria</taxon>
        <taxon>Bacillati</taxon>
        <taxon>Bacillota</taxon>
        <taxon>Bacilli</taxon>
        <taxon>Bacillales</taxon>
        <taxon>Alicyclobacillaceae</taxon>
        <taxon>Tumebacillus</taxon>
    </lineage>
</organism>
<dbReference type="KEGG" id="tum:CBW65_18710"/>
<dbReference type="EMBL" id="CP021434">
    <property type="protein sequence ID" value="ARU62774.1"/>
    <property type="molecule type" value="Genomic_DNA"/>
</dbReference>
<reference evidence="2" key="1">
    <citation type="submission" date="2017-05" db="EMBL/GenBank/DDBJ databases">
        <authorList>
            <person name="Sung H."/>
        </authorList>
    </citation>
    <scope>NUCLEOTIDE SEQUENCE [LARGE SCALE GENOMIC DNA]</scope>
    <source>
        <strain evidence="2">AR23208</strain>
    </source>
</reference>
<accession>A0A1Y0ITV6</accession>
<keyword evidence="2" id="KW-1185">Reference proteome</keyword>
<protein>
    <submittedName>
        <fullName evidence="1">Uncharacterized protein</fullName>
    </submittedName>
</protein>
<proteinExistence type="predicted"/>
<dbReference type="AlphaFoldDB" id="A0A1Y0ITV6"/>
<evidence type="ECO:0000313" key="2">
    <source>
        <dbReference type="Proteomes" id="UP000195437"/>
    </source>
</evidence>
<dbReference type="Proteomes" id="UP000195437">
    <property type="component" value="Chromosome"/>
</dbReference>
<gene>
    <name evidence="1" type="ORF">CBW65_18710</name>
</gene>
<sequence length="84" mass="9054">MKVPKIKEVLELKVEFNIVGGGVIGQINPIDLDAGGVQALFNLKEIKLRIYTSAGVSTVSSCSIRDISLDASEQTPLLRVNIQT</sequence>